<dbReference type="InterPro" id="IPR052894">
    <property type="entry name" value="AsmA-related"/>
</dbReference>
<keyword evidence="3" id="KW-1185">Reference proteome</keyword>
<dbReference type="GO" id="GO:0090313">
    <property type="term" value="P:regulation of protein targeting to membrane"/>
    <property type="evidence" value="ECO:0007669"/>
    <property type="project" value="TreeGrafter"/>
</dbReference>
<dbReference type="PANTHER" id="PTHR30441:SF4">
    <property type="entry name" value="PROTEIN ASMA"/>
    <property type="match status" value="1"/>
</dbReference>
<dbReference type="RefSeq" id="WP_097281243.1">
    <property type="nucleotide sequence ID" value="NZ_OCNJ01000013.1"/>
</dbReference>
<dbReference type="Pfam" id="PF05170">
    <property type="entry name" value="AsmA"/>
    <property type="match status" value="2"/>
</dbReference>
<evidence type="ECO:0000313" key="3">
    <source>
        <dbReference type="Proteomes" id="UP000219621"/>
    </source>
</evidence>
<dbReference type="PANTHER" id="PTHR30441">
    <property type="entry name" value="DUF748 DOMAIN-CONTAINING PROTEIN"/>
    <property type="match status" value="1"/>
</dbReference>
<dbReference type="EMBL" id="OCNJ01000013">
    <property type="protein sequence ID" value="SOE00508.1"/>
    <property type="molecule type" value="Genomic_DNA"/>
</dbReference>
<feature type="domain" description="AsmA" evidence="1">
    <location>
        <begin position="14"/>
        <end position="183"/>
    </location>
</feature>
<gene>
    <name evidence="2" type="ORF">SAMN05421508_11310</name>
</gene>
<name>A0A286GYC2_9PROT</name>
<dbReference type="GO" id="GO:0005886">
    <property type="term" value="C:plasma membrane"/>
    <property type="evidence" value="ECO:0007669"/>
    <property type="project" value="TreeGrafter"/>
</dbReference>
<sequence>MRIGTFLKAAGVGVVALGVAGAAMIMAVDVDQYRGFVEQQVEAATGRDLVIGGGMDLSVSLTPAVVIEDVTFANAAWGSRPEMLKARRVEAEVELLPLLRGEIKVARLVLVSPDLLLEIREDGTGNWVLDAPAAAEAPATEGAKTLPDLQLVRIEDAVVTLADRAAGTTRRLELAALEAAADGWAAPLAVAGSGKLDDAAFTLEGRLGPLAALTTPGGAPYPVAVTLGMAGATLAADGTLAQPLEGTGIDMTVSLNAPEPERLAAVAGLVLADDAPPLRFDGRVRDVPGGWSVENLAASLGDTSLAGSLRATLEGARPQIAGSLSSPRIDLAKILGPASETAGGPPVRVFPTEPLPFGLMKLADAELELAVQTLVLPDGTQIAPLSGTVALRNGRLDLKPLDAGLGGGTVSVVGALDASRGKEAVLALDLTTRGVVLGSLLEQVGQGGAVKDGPLDATIKVSGRGTSVHGIMDTLDGTVTVTVGAGTIDNQAIQSWTQDIALRLVDSLNPFAAKERYTVMQCGVVNLTVKDGIATADRGIAVETPKFSLAGSGTIDLGAETLDLAVKTAVREGTGIATANLANLVRVQGPILKPGIGIDPLGAARTAVSIGGAIASGGLSLLAETLIDRTTGDAGACDVALGKAAPAPAPAPAPGQIAPAPAPAEAAPADPVQGIGNALKGLFGQ</sequence>
<evidence type="ECO:0000259" key="1">
    <source>
        <dbReference type="Pfam" id="PF05170"/>
    </source>
</evidence>
<feature type="domain" description="AsmA" evidence="1">
    <location>
        <begin position="300"/>
        <end position="534"/>
    </location>
</feature>
<dbReference type="Proteomes" id="UP000219621">
    <property type="component" value="Unassembled WGS sequence"/>
</dbReference>
<protein>
    <submittedName>
        <fullName evidence="2">Uncharacterized protein involved in outer membrane biogenesis</fullName>
    </submittedName>
</protein>
<dbReference type="InterPro" id="IPR007844">
    <property type="entry name" value="AsmA"/>
</dbReference>
<organism evidence="2 3">
    <name type="scientific">Caenispirillum bisanense</name>
    <dbReference type="NCBI Taxonomy" id="414052"/>
    <lineage>
        <taxon>Bacteria</taxon>
        <taxon>Pseudomonadati</taxon>
        <taxon>Pseudomonadota</taxon>
        <taxon>Alphaproteobacteria</taxon>
        <taxon>Rhodospirillales</taxon>
        <taxon>Novispirillaceae</taxon>
        <taxon>Caenispirillum</taxon>
    </lineage>
</organism>
<dbReference type="AlphaFoldDB" id="A0A286GYC2"/>
<accession>A0A286GYC2</accession>
<reference evidence="3" key="1">
    <citation type="submission" date="2017-09" db="EMBL/GenBank/DDBJ databases">
        <authorList>
            <person name="Varghese N."/>
            <person name="Submissions S."/>
        </authorList>
    </citation>
    <scope>NUCLEOTIDE SEQUENCE [LARGE SCALE GENOMIC DNA]</scope>
    <source>
        <strain evidence="3">USBA 140</strain>
    </source>
</reference>
<evidence type="ECO:0000313" key="2">
    <source>
        <dbReference type="EMBL" id="SOE00508.1"/>
    </source>
</evidence>
<proteinExistence type="predicted"/>